<proteinExistence type="inferred from homology"/>
<dbReference type="InterPro" id="IPR018499">
    <property type="entry name" value="Tetraspanin/Peripherin"/>
</dbReference>
<name>A0A8S3RJ06_MYTED</name>
<comment type="caution">
    <text evidence="8">The sequence shown here is derived from an EMBL/GenBank/DDBJ whole genome shotgun (WGS) entry which is preliminary data.</text>
</comment>
<reference evidence="8" key="1">
    <citation type="submission" date="2021-03" db="EMBL/GenBank/DDBJ databases">
        <authorList>
            <person name="Bekaert M."/>
        </authorList>
    </citation>
    <scope>NUCLEOTIDE SEQUENCE</scope>
</reference>
<dbReference type="PIRSF" id="PIRSF002419">
    <property type="entry name" value="Tetraspanin"/>
    <property type="match status" value="1"/>
</dbReference>
<dbReference type="InterPro" id="IPR000301">
    <property type="entry name" value="Tetraspanin_animals"/>
</dbReference>
<dbReference type="PRINTS" id="PR00259">
    <property type="entry name" value="TMFOUR"/>
</dbReference>
<dbReference type="PANTHER" id="PTHR19282">
    <property type="entry name" value="TETRASPANIN"/>
    <property type="match status" value="1"/>
</dbReference>
<keyword evidence="4 7" id="KW-1133">Transmembrane helix</keyword>
<dbReference type="OrthoDB" id="5845060at2759"/>
<protein>
    <submittedName>
        <fullName evidence="8">TSPAN13_31</fullName>
    </submittedName>
</protein>
<comment type="similarity">
    <text evidence="2">Belongs to the tetraspanin (TM4SF) family.</text>
</comment>
<feature type="transmembrane region" description="Helical" evidence="7">
    <location>
        <begin position="12"/>
        <end position="33"/>
    </location>
</feature>
<dbReference type="EMBL" id="CAJPWZ010001142">
    <property type="protein sequence ID" value="CAG2209209.1"/>
    <property type="molecule type" value="Genomic_DNA"/>
</dbReference>
<keyword evidence="6" id="KW-1015">Disulfide bond</keyword>
<keyword evidence="3 7" id="KW-0812">Transmembrane</keyword>
<evidence type="ECO:0000313" key="9">
    <source>
        <dbReference type="Proteomes" id="UP000683360"/>
    </source>
</evidence>
<evidence type="ECO:0000256" key="7">
    <source>
        <dbReference type="SAM" id="Phobius"/>
    </source>
</evidence>
<dbReference type="Proteomes" id="UP000683360">
    <property type="component" value="Unassembled WGS sequence"/>
</dbReference>
<evidence type="ECO:0000256" key="6">
    <source>
        <dbReference type="PIRSR" id="PIRSR002419-1"/>
    </source>
</evidence>
<dbReference type="GO" id="GO:0016020">
    <property type="term" value="C:membrane"/>
    <property type="evidence" value="ECO:0007669"/>
    <property type="project" value="UniProtKB-SubCell"/>
</dbReference>
<evidence type="ECO:0000256" key="2">
    <source>
        <dbReference type="ARBA" id="ARBA00006840"/>
    </source>
</evidence>
<keyword evidence="9" id="KW-1185">Reference proteome</keyword>
<organism evidence="8 9">
    <name type="scientific">Mytilus edulis</name>
    <name type="common">Blue mussel</name>
    <dbReference type="NCBI Taxonomy" id="6550"/>
    <lineage>
        <taxon>Eukaryota</taxon>
        <taxon>Metazoa</taxon>
        <taxon>Spiralia</taxon>
        <taxon>Lophotrochozoa</taxon>
        <taxon>Mollusca</taxon>
        <taxon>Bivalvia</taxon>
        <taxon>Autobranchia</taxon>
        <taxon>Pteriomorphia</taxon>
        <taxon>Mytilida</taxon>
        <taxon>Mytiloidea</taxon>
        <taxon>Mytilidae</taxon>
        <taxon>Mytilinae</taxon>
        <taxon>Mytilus</taxon>
    </lineage>
</organism>
<evidence type="ECO:0000256" key="1">
    <source>
        <dbReference type="ARBA" id="ARBA00004141"/>
    </source>
</evidence>
<feature type="transmembrane region" description="Helical" evidence="7">
    <location>
        <begin position="73"/>
        <end position="100"/>
    </location>
</feature>
<sequence length="249" mass="27288">MVCGGFSCSKNALAALNVLYFIVALILIGVSAYSKVVSIIVSLSLVGGVIASGVFLMLIAIIGYLGAVKHHQVLLFFYMVILFLLFLFQFSIACACLAVNAEQRSYFANQAWTAASEKSLTAVQNKYDCCGYSDPIKYPHPSCVKLACCAGNNQTDPVCSPNFKPNETLTYSGICKPCESEMKEAIHTAFSSTGGVGLFFSFTEIIGVWIYVIETKKIREQTQAHFFNINYWSDDSNAVQKSERSFSKS</sequence>
<evidence type="ECO:0000313" key="8">
    <source>
        <dbReference type="EMBL" id="CAG2209209.1"/>
    </source>
</evidence>
<gene>
    <name evidence="8" type="ORF">MEDL_23319</name>
</gene>
<evidence type="ECO:0000256" key="3">
    <source>
        <dbReference type="ARBA" id="ARBA00022692"/>
    </source>
</evidence>
<dbReference type="AlphaFoldDB" id="A0A8S3RJ06"/>
<feature type="disulfide bond" evidence="6">
    <location>
        <begin position="130"/>
        <end position="148"/>
    </location>
</feature>
<keyword evidence="5 7" id="KW-0472">Membrane</keyword>
<comment type="subcellular location">
    <subcellularLocation>
        <location evidence="1">Membrane</location>
        <topology evidence="1">Multi-pass membrane protein</topology>
    </subcellularLocation>
</comment>
<dbReference type="PANTHER" id="PTHR19282:SF452">
    <property type="entry name" value="LD03691P"/>
    <property type="match status" value="1"/>
</dbReference>
<feature type="transmembrane region" description="Helical" evidence="7">
    <location>
        <begin position="39"/>
        <end position="66"/>
    </location>
</feature>
<accession>A0A8S3RJ06</accession>
<dbReference type="Pfam" id="PF00335">
    <property type="entry name" value="Tetraspanin"/>
    <property type="match status" value="1"/>
</dbReference>
<evidence type="ECO:0000256" key="5">
    <source>
        <dbReference type="ARBA" id="ARBA00023136"/>
    </source>
</evidence>
<evidence type="ECO:0000256" key="4">
    <source>
        <dbReference type="ARBA" id="ARBA00022989"/>
    </source>
</evidence>
<feature type="transmembrane region" description="Helical" evidence="7">
    <location>
        <begin position="189"/>
        <end position="212"/>
    </location>
</feature>